<protein>
    <submittedName>
        <fullName evidence="2">Membrane protein</fullName>
    </submittedName>
</protein>
<proteinExistence type="predicted"/>
<keyword evidence="1" id="KW-1133">Transmembrane helix</keyword>
<reference evidence="2 3" key="1">
    <citation type="submission" date="2014-07" db="EMBL/GenBank/DDBJ databases">
        <authorList>
            <person name="McCorrison J."/>
            <person name="Sanka R."/>
            <person name="Torralba M."/>
            <person name="Gillis M."/>
            <person name="Haft D.H."/>
            <person name="Methe B."/>
            <person name="Sutton G."/>
            <person name="Nelson K.E."/>
        </authorList>
    </citation>
    <scope>NUCLEOTIDE SEQUENCE [LARGE SCALE GENOMIC DNA]</scope>
    <source>
        <strain evidence="2 3">DNF00853</strain>
    </source>
</reference>
<comment type="caution">
    <text evidence="2">The sequence shown here is derived from an EMBL/GenBank/DDBJ whole genome shotgun (WGS) entry which is preliminary data.</text>
</comment>
<dbReference type="EMBL" id="JRNN01000063">
    <property type="protein sequence ID" value="KGF34903.1"/>
    <property type="molecule type" value="Genomic_DNA"/>
</dbReference>
<evidence type="ECO:0000313" key="3">
    <source>
        <dbReference type="Proteomes" id="UP000029556"/>
    </source>
</evidence>
<keyword evidence="1" id="KW-0812">Transmembrane</keyword>
<feature type="transmembrane region" description="Helical" evidence="1">
    <location>
        <begin position="86"/>
        <end position="105"/>
    </location>
</feature>
<dbReference type="OrthoDB" id="9812349at2"/>
<dbReference type="PANTHER" id="PTHR34980:SF2">
    <property type="entry name" value="INNER MEMBRANE PROTEIN YHAH-RELATED"/>
    <property type="match status" value="1"/>
</dbReference>
<name>A0A095ZJN4_9BACT</name>
<dbReference type="AlphaFoldDB" id="A0A095ZJN4"/>
<organism evidence="2 3">
    <name type="scientific">Hoylesella buccalis DNF00853</name>
    <dbReference type="NCBI Taxonomy" id="1401074"/>
    <lineage>
        <taxon>Bacteria</taxon>
        <taxon>Pseudomonadati</taxon>
        <taxon>Bacteroidota</taxon>
        <taxon>Bacteroidia</taxon>
        <taxon>Bacteroidales</taxon>
        <taxon>Prevotellaceae</taxon>
        <taxon>Hoylesella</taxon>
    </lineage>
</organism>
<dbReference type="Pfam" id="PF05656">
    <property type="entry name" value="DUF805"/>
    <property type="match status" value="1"/>
</dbReference>
<gene>
    <name evidence="2" type="ORF">HMPREF2137_05940</name>
</gene>
<evidence type="ECO:0000256" key="1">
    <source>
        <dbReference type="SAM" id="Phobius"/>
    </source>
</evidence>
<keyword evidence="1" id="KW-0472">Membrane</keyword>
<dbReference type="PANTHER" id="PTHR34980">
    <property type="entry name" value="INNER MEMBRANE PROTEIN-RELATED-RELATED"/>
    <property type="match status" value="1"/>
</dbReference>
<feature type="transmembrane region" description="Helical" evidence="1">
    <location>
        <begin position="26"/>
        <end position="47"/>
    </location>
</feature>
<feature type="transmembrane region" description="Helical" evidence="1">
    <location>
        <begin position="53"/>
        <end position="74"/>
    </location>
</feature>
<accession>A0A095ZJN4</accession>
<dbReference type="Proteomes" id="UP000029556">
    <property type="component" value="Unassembled WGS sequence"/>
</dbReference>
<dbReference type="GO" id="GO:0005886">
    <property type="term" value="C:plasma membrane"/>
    <property type="evidence" value="ECO:0007669"/>
    <property type="project" value="TreeGrafter"/>
</dbReference>
<evidence type="ECO:0000313" key="2">
    <source>
        <dbReference type="EMBL" id="KGF34903.1"/>
    </source>
</evidence>
<sequence length="124" mass="14212">MSFTDAVRQVFNKYATFKGRARRSEYWWFVLFYSLVLIAAAVLDSLFGITIEYAFYGAIYCIAALVLFLPNLAVTVRRLHDINKSGWNILWGIIPLIGSILLIVWCCQDSDIEANQYGESPKYL</sequence>
<dbReference type="InterPro" id="IPR008523">
    <property type="entry name" value="DUF805"/>
</dbReference>